<protein>
    <submittedName>
        <fullName evidence="3">Uncharacterized protein</fullName>
    </submittedName>
</protein>
<feature type="region of interest" description="Disordered" evidence="2">
    <location>
        <begin position="262"/>
        <end position="291"/>
    </location>
</feature>
<organism evidence="3 4">
    <name type="scientific">Suillus fuscotomentosus</name>
    <dbReference type="NCBI Taxonomy" id="1912939"/>
    <lineage>
        <taxon>Eukaryota</taxon>
        <taxon>Fungi</taxon>
        <taxon>Dikarya</taxon>
        <taxon>Basidiomycota</taxon>
        <taxon>Agaricomycotina</taxon>
        <taxon>Agaricomycetes</taxon>
        <taxon>Agaricomycetidae</taxon>
        <taxon>Boletales</taxon>
        <taxon>Suillineae</taxon>
        <taxon>Suillaceae</taxon>
        <taxon>Suillus</taxon>
    </lineage>
</organism>
<keyword evidence="4" id="KW-1185">Reference proteome</keyword>
<keyword evidence="1" id="KW-0175">Coiled coil</keyword>
<evidence type="ECO:0000313" key="3">
    <source>
        <dbReference type="EMBL" id="KAG1889012.1"/>
    </source>
</evidence>
<accession>A0AAD4DPY7</accession>
<dbReference type="Proteomes" id="UP001195769">
    <property type="component" value="Unassembled WGS sequence"/>
</dbReference>
<proteinExistence type="predicted"/>
<feature type="coiled-coil region" evidence="1">
    <location>
        <begin position="172"/>
        <end position="206"/>
    </location>
</feature>
<gene>
    <name evidence="3" type="ORF">F5891DRAFT_1198894</name>
</gene>
<comment type="caution">
    <text evidence="3">The sequence shown here is derived from an EMBL/GenBank/DDBJ whole genome shotgun (WGS) entry which is preliminary data.</text>
</comment>
<dbReference type="AlphaFoldDB" id="A0AAD4DPY7"/>
<dbReference type="EMBL" id="JABBWK010000168">
    <property type="protein sequence ID" value="KAG1889012.1"/>
    <property type="molecule type" value="Genomic_DNA"/>
</dbReference>
<feature type="compositionally biased region" description="Basic and acidic residues" evidence="2">
    <location>
        <begin position="268"/>
        <end position="280"/>
    </location>
</feature>
<evidence type="ECO:0000256" key="2">
    <source>
        <dbReference type="SAM" id="MobiDB-lite"/>
    </source>
</evidence>
<dbReference type="GeneID" id="64662985"/>
<sequence length="291" mass="33037">MDAPNTRITPPPLSDCKTSTSTRVDIASAFSSSKLASPMSPLTSFGSAESDIISLPRKKSQCIGCPSSAHIPNRSGPLVRQDRLQRFREKIRSQYKPRLVYHSPPYEIAFAKRHITQSSHKHFSQQDLHEGKELLQRSLSHLSNSTFCKAALVKQASAQDKRHAVIHMTWKLELIERQRAFMQSLRKEQEEELKMAETEMEFFRQLVCDRGLPALQDDQQYLEAIFAEELDDLDVSNEQYRQFMTHARKRVVPFANSSDMELSPDELVADHDSSDSHSDGGSDDLVYGANE</sequence>
<dbReference type="RefSeq" id="XP_041217331.1">
    <property type="nucleotide sequence ID" value="XM_041368687.1"/>
</dbReference>
<evidence type="ECO:0000256" key="1">
    <source>
        <dbReference type="SAM" id="Coils"/>
    </source>
</evidence>
<reference evidence="3" key="1">
    <citation type="journal article" date="2020" name="New Phytol.">
        <title>Comparative genomics reveals dynamic genome evolution in host specialist ectomycorrhizal fungi.</title>
        <authorList>
            <person name="Lofgren L.A."/>
            <person name="Nguyen N.H."/>
            <person name="Vilgalys R."/>
            <person name="Ruytinx J."/>
            <person name="Liao H.L."/>
            <person name="Branco S."/>
            <person name="Kuo A."/>
            <person name="LaButti K."/>
            <person name="Lipzen A."/>
            <person name="Andreopoulos W."/>
            <person name="Pangilinan J."/>
            <person name="Riley R."/>
            <person name="Hundley H."/>
            <person name="Na H."/>
            <person name="Barry K."/>
            <person name="Grigoriev I.V."/>
            <person name="Stajich J.E."/>
            <person name="Kennedy P.G."/>
        </authorList>
    </citation>
    <scope>NUCLEOTIDE SEQUENCE</scope>
    <source>
        <strain evidence="3">FC203</strain>
    </source>
</reference>
<evidence type="ECO:0000313" key="4">
    <source>
        <dbReference type="Proteomes" id="UP001195769"/>
    </source>
</evidence>
<name>A0AAD4DPY7_9AGAM</name>
<feature type="region of interest" description="Disordered" evidence="2">
    <location>
        <begin position="1"/>
        <end position="20"/>
    </location>
</feature>